<dbReference type="EMBL" id="JYDJ01000303">
    <property type="protein sequence ID" value="KRX37577.1"/>
    <property type="molecule type" value="Genomic_DNA"/>
</dbReference>
<dbReference type="Proteomes" id="UP000055048">
    <property type="component" value="Unassembled WGS sequence"/>
</dbReference>
<reference evidence="2 3" key="1">
    <citation type="submission" date="2015-01" db="EMBL/GenBank/DDBJ databases">
        <title>Evolution of Trichinella species and genotypes.</title>
        <authorList>
            <person name="Korhonen P.K."/>
            <person name="Edoardo P."/>
            <person name="Giuseppe L.R."/>
            <person name="Gasser R.B."/>
        </authorList>
    </citation>
    <scope>NUCLEOTIDE SEQUENCE [LARGE SCALE GENOMIC DNA]</scope>
    <source>
        <strain evidence="2">ISS417</strain>
    </source>
</reference>
<gene>
    <name evidence="2" type="ORF">T05_2630</name>
</gene>
<name>A0A0V0TEY2_9BILA</name>
<feature type="compositionally biased region" description="Polar residues" evidence="1">
    <location>
        <begin position="248"/>
        <end position="257"/>
    </location>
</feature>
<feature type="region of interest" description="Disordered" evidence="1">
    <location>
        <begin position="101"/>
        <end position="220"/>
    </location>
</feature>
<feature type="region of interest" description="Disordered" evidence="1">
    <location>
        <begin position="481"/>
        <end position="501"/>
    </location>
</feature>
<protein>
    <submittedName>
        <fullName evidence="2">Uncharacterized protein</fullName>
    </submittedName>
</protein>
<organism evidence="2 3">
    <name type="scientific">Trichinella murrelli</name>
    <dbReference type="NCBI Taxonomy" id="144512"/>
    <lineage>
        <taxon>Eukaryota</taxon>
        <taxon>Metazoa</taxon>
        <taxon>Ecdysozoa</taxon>
        <taxon>Nematoda</taxon>
        <taxon>Enoplea</taxon>
        <taxon>Dorylaimia</taxon>
        <taxon>Trichinellida</taxon>
        <taxon>Trichinellidae</taxon>
        <taxon>Trichinella</taxon>
    </lineage>
</organism>
<comment type="caution">
    <text evidence="2">The sequence shown here is derived from an EMBL/GenBank/DDBJ whole genome shotgun (WGS) entry which is preliminary data.</text>
</comment>
<feature type="region of interest" description="Disordered" evidence="1">
    <location>
        <begin position="235"/>
        <end position="257"/>
    </location>
</feature>
<evidence type="ECO:0000313" key="3">
    <source>
        <dbReference type="Proteomes" id="UP000055048"/>
    </source>
</evidence>
<feature type="compositionally biased region" description="Basic and acidic residues" evidence="1">
    <location>
        <begin position="235"/>
        <end position="247"/>
    </location>
</feature>
<feature type="compositionally biased region" description="Low complexity" evidence="1">
    <location>
        <begin position="197"/>
        <end position="220"/>
    </location>
</feature>
<accession>A0A0V0TEY2</accession>
<keyword evidence="3" id="KW-1185">Reference proteome</keyword>
<feature type="compositionally biased region" description="Basic residues" evidence="1">
    <location>
        <begin position="107"/>
        <end position="119"/>
    </location>
</feature>
<dbReference type="AlphaFoldDB" id="A0A0V0TEY2"/>
<sequence length="573" mass="62616">MGPREPEDLCDVLPDEVDFSPRVEEAVRHHVVSVRPTPVTGPTPLSKADGGVDDAPDDIHPLNTGAICDIPSLDGRSSGICSRPPFPATCLFWPSGQRPRIAGSQAHRGRLRRTGKRVGRTSPTRRDRRLGTASSLAVGRTPGCLRTQVQHRPFSTRPSATREEIFPSAQASRLRSTGAHRRGDPSPSQDILSRCLSTSVPSTRPRSARAPRSSADRTASLRYLPRAAHRRTSWRRPDGFFHGRPERANSSTSPENCGSVSSGSFPILVGAAACPGLPLSLRDGLSSCFCRSRAWAHALASKKILRLFAQSLMTALCSSAFWSCSQSSWRASVSRKSASLNSSWPDSTFSSTASMLSSNSSVRRRFNQALFAASFLDSAFAAVVISHDCYAYSLIGCRGIRIGGPKCTNRLGVLYACDAQVRRHQARLTAAGEELTVALGSSWPTEYIQSRKRSSELNASGSSNATNTCSFIRQETIRGTCPVDRSKQRSSGPAPRHDDRFPRYLIGPLPALWHASDWDDCQLPTVANRSKHYFRVSSKLVKKKRFLRLCSFHQEAEDIYCALAVCGTTISLF</sequence>
<evidence type="ECO:0000313" key="2">
    <source>
        <dbReference type="EMBL" id="KRX37577.1"/>
    </source>
</evidence>
<dbReference type="OrthoDB" id="10518061at2759"/>
<proteinExistence type="predicted"/>
<evidence type="ECO:0000256" key="1">
    <source>
        <dbReference type="SAM" id="MobiDB-lite"/>
    </source>
</evidence>